<dbReference type="Proteomes" id="UP000005508">
    <property type="component" value="Unassembled WGS sequence"/>
</dbReference>
<proteinExistence type="predicted"/>
<reference evidence="1 2" key="1">
    <citation type="submission" date="2010-10" db="EMBL/GenBank/DDBJ databases">
        <authorList>
            <person name="Chen C."/>
            <person name="Kittichotirat W."/>
            <person name="Asikainen S."/>
            <person name="Bumgarner R."/>
        </authorList>
    </citation>
    <scope>NUCLEOTIDE SEQUENCE [LARGE SCALE GENOMIC DNA]</scope>
    <source>
        <strain evidence="1 2">SC1083</strain>
    </source>
</reference>
<accession>G4A8U0</accession>
<evidence type="ECO:0000313" key="1">
    <source>
        <dbReference type="EMBL" id="EGY33839.1"/>
    </source>
</evidence>
<dbReference type="PATRIC" id="fig|907488.3.peg.1218"/>
<dbReference type="EMBL" id="AEJM01000022">
    <property type="protein sequence ID" value="EGY33839.1"/>
    <property type="molecule type" value="Genomic_DNA"/>
</dbReference>
<sequence length="44" mass="5008">MIFAGVFHIQKRAEKLNSSRFSNIEKTNFVSSLNNLTPISLKLI</sequence>
<dbReference type="AlphaFoldDB" id="G4A8U0"/>
<name>G4A8U0_AGGAC</name>
<comment type="caution">
    <text evidence="1">The sequence shown here is derived from an EMBL/GenBank/DDBJ whole genome shotgun (WGS) entry which is preliminary data.</text>
</comment>
<evidence type="ECO:0000313" key="2">
    <source>
        <dbReference type="Proteomes" id="UP000005508"/>
    </source>
</evidence>
<protein>
    <submittedName>
        <fullName evidence="1">Uncharacterized protein</fullName>
    </submittedName>
</protein>
<organism evidence="1 2">
    <name type="scientific">Aggregatibacter actinomycetemcomitans serotype e str. SC1083</name>
    <dbReference type="NCBI Taxonomy" id="907488"/>
    <lineage>
        <taxon>Bacteria</taxon>
        <taxon>Pseudomonadati</taxon>
        <taxon>Pseudomonadota</taxon>
        <taxon>Gammaproteobacteria</taxon>
        <taxon>Pasteurellales</taxon>
        <taxon>Pasteurellaceae</taxon>
        <taxon>Aggregatibacter</taxon>
    </lineage>
</organism>
<gene>
    <name evidence="1" type="ORF">SC1083_1242</name>
</gene>